<reference evidence="4 5" key="1">
    <citation type="submission" date="2019-09" db="EMBL/GenBank/DDBJ databases">
        <title>Complete genome sequence of Arachidicoccus sp. B3-10 isolated from apple orchard soil.</title>
        <authorList>
            <person name="Kim H.S."/>
            <person name="Han K.-I."/>
            <person name="Suh M.K."/>
            <person name="Lee K.C."/>
            <person name="Eom M.K."/>
            <person name="Kim J.-S."/>
            <person name="Kang S.W."/>
            <person name="Sin Y."/>
            <person name="Lee J.-S."/>
        </authorList>
    </citation>
    <scope>NUCLEOTIDE SEQUENCE [LARGE SCALE GENOMIC DNA]</scope>
    <source>
        <strain evidence="4 5">B3-10</strain>
    </source>
</reference>
<keyword evidence="5" id="KW-1185">Reference proteome</keyword>
<dbReference type="InterPro" id="IPR005674">
    <property type="entry name" value="CocE/Ser_esterase"/>
</dbReference>
<dbReference type="Gene3D" id="2.60.120.260">
    <property type="entry name" value="Galactose-binding domain-like"/>
    <property type="match status" value="1"/>
</dbReference>
<dbReference type="PANTHER" id="PTHR43056">
    <property type="entry name" value="PEPTIDASE S9 PROLYL OLIGOPEPTIDASE"/>
    <property type="match status" value="1"/>
</dbReference>
<protein>
    <submittedName>
        <fullName evidence="4">CocE/NonD family hydrolase</fullName>
    </submittedName>
</protein>
<dbReference type="PANTHER" id="PTHR43056:SF10">
    <property type="entry name" value="COCE_NOND FAMILY, PUTATIVE (AFU_ORTHOLOGUE AFUA_7G00600)-RELATED"/>
    <property type="match status" value="1"/>
</dbReference>
<dbReference type="InterPro" id="IPR050585">
    <property type="entry name" value="Xaa-Pro_dipeptidyl-ppase/CocE"/>
</dbReference>
<dbReference type="GO" id="GO:0008239">
    <property type="term" value="F:dipeptidyl-peptidase activity"/>
    <property type="evidence" value="ECO:0007669"/>
    <property type="project" value="InterPro"/>
</dbReference>
<keyword evidence="2" id="KW-0732">Signal</keyword>
<dbReference type="Gene3D" id="3.40.50.1820">
    <property type="entry name" value="alpha/beta hydrolase"/>
    <property type="match status" value="1"/>
</dbReference>
<sequence length="622" mass="71088">MKKIVSLFSGIVLFATVHAQTIDSAWFRNNYEKKEISIPMRDGVKLFTAVYVPKDNKEKHPFLMTRTPYSCAPYGNEYRAFYANHYKEYLKEGYIMVLQDVRGRWMSEGEFVDVRPYIADKKTKKDIDESSDTYDTVDWLIKNIKNNNGKVGVFGISYPGFYSTMASLSKHPAVVAVSPQAPVTDWFVGDDFHHNGAFMAMDAFSFYSSFGKPRPVPTTKGTPGFDFPTQDKYGFFLTEGALPNLTKLMGDSIKFWNDLMNHPNYDKWWKERNVRNFAENVLPTTNTMVVGGLFDAEDCFGAWSTYRAIESKAKNNNKIVMGPWFHGQWAGRGSDGSNLGNVQFGSATSDYYAKNIEIPFFDYYLLGKGNIDSINEANIFFTGENQWHHFAKWPPAEEKETPIYLHENNSLSFSTPTDSEKEATSYISDPFKPVPYTDGVKAYRTREYMTDDQRFASWRPDVLSFQTEILDKDITLAGPLTADLQVSISTTDADFVVKLIDVFPDDFSYSDKDAYVMNGYEMLVRGDVFRGRFRKSLENPVPFAPGKVEEVKYTMPDIAHTFKKGHRIMVQIQSTWFPLVDRNPQKFVDIYHAKDSDFQKAEISIHHSSNAASKILLPIIEK</sequence>
<dbReference type="Proteomes" id="UP000292424">
    <property type="component" value="Chromosome"/>
</dbReference>
<feature type="signal peptide" evidence="2">
    <location>
        <begin position="1"/>
        <end position="19"/>
    </location>
</feature>
<dbReference type="OrthoDB" id="319764at2"/>
<dbReference type="RefSeq" id="WP_131330481.1">
    <property type="nucleotide sequence ID" value="NZ_CP044016.1"/>
</dbReference>
<feature type="chain" id="PRO_5024461606" evidence="2">
    <location>
        <begin position="20"/>
        <end position="622"/>
    </location>
</feature>
<dbReference type="EMBL" id="CP044016">
    <property type="protein sequence ID" value="QES89538.1"/>
    <property type="molecule type" value="Genomic_DNA"/>
</dbReference>
<dbReference type="SUPFAM" id="SSF49785">
    <property type="entry name" value="Galactose-binding domain-like"/>
    <property type="match status" value="1"/>
</dbReference>
<dbReference type="InterPro" id="IPR008979">
    <property type="entry name" value="Galactose-bd-like_sf"/>
</dbReference>
<evidence type="ECO:0000313" key="5">
    <source>
        <dbReference type="Proteomes" id="UP000292424"/>
    </source>
</evidence>
<dbReference type="InterPro" id="IPR029058">
    <property type="entry name" value="AB_hydrolase_fold"/>
</dbReference>
<proteinExistence type="predicted"/>
<dbReference type="AlphaFoldDB" id="A0A5P2G4B8"/>
<dbReference type="SUPFAM" id="SSF53474">
    <property type="entry name" value="alpha/beta-Hydrolases"/>
    <property type="match status" value="1"/>
</dbReference>
<evidence type="ECO:0000259" key="3">
    <source>
        <dbReference type="SMART" id="SM00939"/>
    </source>
</evidence>
<dbReference type="InterPro" id="IPR013736">
    <property type="entry name" value="Xaa-Pro_dipept_C"/>
</dbReference>
<dbReference type="KEGG" id="arac:E0W69_012985"/>
<name>A0A5P2G4B8_9BACT</name>
<keyword evidence="1 4" id="KW-0378">Hydrolase</keyword>
<dbReference type="InterPro" id="IPR000383">
    <property type="entry name" value="Xaa-Pro-like_dom"/>
</dbReference>
<accession>A0A5P2G4B8</accession>
<evidence type="ECO:0000256" key="2">
    <source>
        <dbReference type="SAM" id="SignalP"/>
    </source>
</evidence>
<evidence type="ECO:0000313" key="4">
    <source>
        <dbReference type="EMBL" id="QES89538.1"/>
    </source>
</evidence>
<dbReference type="Pfam" id="PF02129">
    <property type="entry name" value="Peptidase_S15"/>
    <property type="match status" value="1"/>
</dbReference>
<feature type="domain" description="Xaa-Pro dipeptidyl-peptidase C-terminal" evidence="3">
    <location>
        <begin position="358"/>
        <end position="616"/>
    </location>
</feature>
<gene>
    <name evidence="4" type="ORF">E0W69_012985</name>
</gene>
<dbReference type="Pfam" id="PF08530">
    <property type="entry name" value="PepX_C"/>
    <property type="match status" value="1"/>
</dbReference>
<dbReference type="Gene3D" id="1.10.3020.10">
    <property type="entry name" value="alpha-amino acid ester hydrolase ( Helical cap domain)"/>
    <property type="match status" value="1"/>
</dbReference>
<organism evidence="4 5">
    <name type="scientific">Rhizosphaericola mali</name>
    <dbReference type="NCBI Taxonomy" id="2545455"/>
    <lineage>
        <taxon>Bacteria</taxon>
        <taxon>Pseudomonadati</taxon>
        <taxon>Bacteroidota</taxon>
        <taxon>Chitinophagia</taxon>
        <taxon>Chitinophagales</taxon>
        <taxon>Chitinophagaceae</taxon>
        <taxon>Rhizosphaericola</taxon>
    </lineage>
</organism>
<dbReference type="NCBIfam" id="TIGR00976">
    <property type="entry name" value="CocE_NonD"/>
    <property type="match status" value="1"/>
</dbReference>
<dbReference type="SMART" id="SM00939">
    <property type="entry name" value="PepX_C"/>
    <property type="match status" value="1"/>
</dbReference>
<evidence type="ECO:0000256" key="1">
    <source>
        <dbReference type="ARBA" id="ARBA00022801"/>
    </source>
</evidence>